<organism evidence="3 4">
    <name type="scientific">Onchocerca flexuosa</name>
    <dbReference type="NCBI Taxonomy" id="387005"/>
    <lineage>
        <taxon>Eukaryota</taxon>
        <taxon>Metazoa</taxon>
        <taxon>Ecdysozoa</taxon>
        <taxon>Nematoda</taxon>
        <taxon>Chromadorea</taxon>
        <taxon>Rhabditida</taxon>
        <taxon>Spirurina</taxon>
        <taxon>Spiruromorpha</taxon>
        <taxon>Filarioidea</taxon>
        <taxon>Onchocercidae</taxon>
        <taxon>Onchocerca</taxon>
    </lineage>
</organism>
<dbReference type="Gene3D" id="1.25.10.10">
    <property type="entry name" value="Leucine-rich Repeat Variant"/>
    <property type="match status" value="1"/>
</dbReference>
<evidence type="ECO:0000256" key="2">
    <source>
        <dbReference type="SAM" id="MobiDB-lite"/>
    </source>
</evidence>
<dbReference type="GO" id="GO:0019888">
    <property type="term" value="F:protein phosphatase regulator activity"/>
    <property type="evidence" value="ECO:0007669"/>
    <property type="project" value="TreeGrafter"/>
</dbReference>
<feature type="region of interest" description="Disordered" evidence="2">
    <location>
        <begin position="125"/>
        <end position="183"/>
    </location>
</feature>
<dbReference type="GO" id="GO:0005737">
    <property type="term" value="C:cytoplasm"/>
    <property type="evidence" value="ECO:0007669"/>
    <property type="project" value="TreeGrafter"/>
</dbReference>
<protein>
    <submittedName>
        <fullName evidence="3">Uncharacterized protein</fullName>
    </submittedName>
</protein>
<dbReference type="EMBL" id="KZ270041">
    <property type="protein sequence ID" value="OZC07167.1"/>
    <property type="molecule type" value="Genomic_DNA"/>
</dbReference>
<keyword evidence="4" id="KW-1185">Reference proteome</keyword>
<dbReference type="AlphaFoldDB" id="A0A238BP61"/>
<reference evidence="3 4" key="1">
    <citation type="submission" date="2015-12" db="EMBL/GenBank/DDBJ databases">
        <title>Draft genome of the nematode, Onchocerca flexuosa.</title>
        <authorList>
            <person name="Mitreva M."/>
        </authorList>
    </citation>
    <scope>NUCLEOTIDE SEQUENCE [LARGE SCALE GENOMIC DNA]</scope>
    <source>
        <strain evidence="3">Red Deer</strain>
    </source>
</reference>
<dbReference type="InterPro" id="IPR011989">
    <property type="entry name" value="ARM-like"/>
</dbReference>
<evidence type="ECO:0000256" key="1">
    <source>
        <dbReference type="ARBA" id="ARBA00022737"/>
    </source>
</evidence>
<proteinExistence type="predicted"/>
<dbReference type="InterPro" id="IPR051023">
    <property type="entry name" value="PP2A_Regulatory_Subunit_A"/>
</dbReference>
<evidence type="ECO:0000313" key="4">
    <source>
        <dbReference type="Proteomes" id="UP000242913"/>
    </source>
</evidence>
<dbReference type="PANTHER" id="PTHR10648:SF1">
    <property type="entry name" value="SERINE_THREONINE-PROTEIN PHOSPHATASE 4 REGULATORY SUBUNIT 1"/>
    <property type="match status" value="1"/>
</dbReference>
<dbReference type="OrthoDB" id="340346at2759"/>
<sequence length="226" mass="25035">MASSEDLAWGVRKSSCEVFVDVANNCSMETKEHKLAPRFITLLHDTSRWVTHVAFQQLGRFIATFADANRINLEIRDGRLVVANSDMTEDGKSIQSNNRNNGMVIEDDENELYCQLPPGVVFPESNAGFESKESSASSSPQDQSMDLDVGNGVSASCSTHSDLTKLVPDTNDNSSSEEDDIEEQCSMDIEDDDIEICFEAIFFIKEAETLKKLFALNSILASFLLE</sequence>
<evidence type="ECO:0000313" key="3">
    <source>
        <dbReference type="EMBL" id="OZC07167.1"/>
    </source>
</evidence>
<keyword evidence="1" id="KW-0677">Repeat</keyword>
<dbReference type="PANTHER" id="PTHR10648">
    <property type="entry name" value="SERINE/THREONINE-PROTEIN PHOSPHATASE PP2A 65 KDA REGULATORY SUBUNIT"/>
    <property type="match status" value="1"/>
</dbReference>
<dbReference type="InterPro" id="IPR016024">
    <property type="entry name" value="ARM-type_fold"/>
</dbReference>
<accession>A0A238BP61</accession>
<dbReference type="SUPFAM" id="SSF48371">
    <property type="entry name" value="ARM repeat"/>
    <property type="match status" value="1"/>
</dbReference>
<name>A0A238BP61_9BILA</name>
<dbReference type="Proteomes" id="UP000242913">
    <property type="component" value="Unassembled WGS sequence"/>
</dbReference>
<gene>
    <name evidence="3" type="ORF">X798_05858</name>
</gene>